<dbReference type="AlphaFoldDB" id="D4BKI2"/>
<evidence type="ECO:0000256" key="3">
    <source>
        <dbReference type="ARBA" id="ARBA00022558"/>
    </source>
</evidence>
<evidence type="ECO:0000256" key="5">
    <source>
        <dbReference type="ARBA" id="ARBA00022764"/>
    </source>
</evidence>
<dbReference type="Pfam" id="PF02753">
    <property type="entry name" value="PapD_C"/>
    <property type="match status" value="1"/>
</dbReference>
<evidence type="ECO:0000259" key="7">
    <source>
        <dbReference type="Pfam" id="PF00345"/>
    </source>
</evidence>
<dbReference type="InterPro" id="IPR036316">
    <property type="entry name" value="Pili_assmbl_chap_C_dom_sf"/>
</dbReference>
<dbReference type="InterPro" id="IPR013783">
    <property type="entry name" value="Ig-like_fold"/>
</dbReference>
<name>D4BKI2_9ENTR</name>
<reference evidence="9 10" key="1">
    <citation type="submission" date="2010-02" db="EMBL/GenBank/DDBJ databases">
        <authorList>
            <person name="Weinstock G."/>
            <person name="Sodergren E."/>
            <person name="Clifton S."/>
            <person name="Fulton L."/>
            <person name="Fulton B."/>
            <person name="Courtney L."/>
            <person name="Fronick C."/>
            <person name="Harrison M."/>
            <person name="Strong C."/>
            <person name="Farmer C."/>
            <person name="Delahaunty K."/>
            <person name="Markovic C."/>
            <person name="Hall O."/>
            <person name="Minx P."/>
            <person name="Tomlinson C."/>
            <person name="Mitreva M."/>
            <person name="Nelson J."/>
            <person name="Hou S."/>
            <person name="Wollam A."/>
            <person name="Pepin K.H."/>
            <person name="Johnson M."/>
            <person name="Bhonagiri V."/>
            <person name="Zhang X."/>
            <person name="Suruliraj S."/>
            <person name="Warren W."/>
            <person name="Chinwalla A."/>
            <person name="Mardis E.R."/>
            <person name="Wilson R.K."/>
        </authorList>
    </citation>
    <scope>NUCLEOTIDE SEQUENCE [LARGE SCALE GENOMIC DNA]</scope>
    <source>
        <strain evidence="9 10">ATCC 29220</strain>
    </source>
</reference>
<dbReference type="Pfam" id="PF00345">
    <property type="entry name" value="PapD_N"/>
    <property type="match status" value="1"/>
</dbReference>
<dbReference type="PANTHER" id="PTHR30251:SF2">
    <property type="entry name" value="FIMBRIAL CHAPERONE YADV-RELATED"/>
    <property type="match status" value="1"/>
</dbReference>
<sequence length="235" mass="26238">MCSLLFSLLPIYAQADIVLSGTRIIYPEGQSSVTVHLDNKGQHPLLVQTWLDDGEENKAPEQIQTPFILTPPITRIDAEHGQTVRILYTGGKLPEDQEKLYWFNVLEVPPKDKSHASENKLQLAFRTRIKFIYRPKSLNGDLESALKQVDWAFKNKGGKTFLSAKNNSPYYLSLDNGAVLIGGQKYTVNTSMLIPHGEVDFLVTAFSSADISKHGKITYSAINDFGGETSMEKTF</sequence>
<dbReference type="Gene3D" id="2.60.40.10">
    <property type="entry name" value="Immunoglobulins"/>
    <property type="match status" value="2"/>
</dbReference>
<dbReference type="InterPro" id="IPR016148">
    <property type="entry name" value="Pili_assmbl_chaperone_C"/>
</dbReference>
<dbReference type="InterPro" id="IPR001829">
    <property type="entry name" value="Pili_assmbl_chaperone_bac"/>
</dbReference>
<dbReference type="eggNOG" id="COG3121">
    <property type="taxonomic scope" value="Bacteria"/>
</dbReference>
<evidence type="ECO:0000256" key="1">
    <source>
        <dbReference type="ARBA" id="ARBA00004418"/>
    </source>
</evidence>
<comment type="caution">
    <text evidence="9">The sequence shown here is derived from an EMBL/GenBank/DDBJ whole genome shotgun (WGS) entry which is preliminary data.</text>
</comment>
<evidence type="ECO:0000256" key="6">
    <source>
        <dbReference type="ARBA" id="ARBA00023186"/>
    </source>
</evidence>
<feature type="domain" description="Pili assembly chaperone N-terminal" evidence="7">
    <location>
        <begin position="17"/>
        <end position="138"/>
    </location>
</feature>
<keyword evidence="3" id="KW-1029">Fimbrium biogenesis</keyword>
<dbReference type="HOGENOM" id="CLU_070768_0_2_6"/>
<accession>D4BKI2</accession>
<comment type="subcellular location">
    <subcellularLocation>
        <location evidence="1">Periplasm</location>
    </subcellularLocation>
</comment>
<dbReference type="InterPro" id="IPR008962">
    <property type="entry name" value="PapD-like_sf"/>
</dbReference>
<dbReference type="GO" id="GO:0030288">
    <property type="term" value="C:outer membrane-bounded periplasmic space"/>
    <property type="evidence" value="ECO:0007669"/>
    <property type="project" value="InterPro"/>
</dbReference>
<evidence type="ECO:0000256" key="2">
    <source>
        <dbReference type="ARBA" id="ARBA00007399"/>
    </source>
</evidence>
<feature type="domain" description="Pili assembly chaperone C-terminal" evidence="8">
    <location>
        <begin position="165"/>
        <end position="229"/>
    </location>
</feature>
<dbReference type="GO" id="GO:0071555">
    <property type="term" value="P:cell wall organization"/>
    <property type="evidence" value="ECO:0007669"/>
    <property type="project" value="InterPro"/>
</dbReference>
<evidence type="ECO:0000256" key="4">
    <source>
        <dbReference type="ARBA" id="ARBA00022729"/>
    </source>
</evidence>
<gene>
    <name evidence="9" type="ORF">CIT292_11059</name>
</gene>
<evidence type="ECO:0000313" key="10">
    <source>
        <dbReference type="Proteomes" id="UP000003880"/>
    </source>
</evidence>
<dbReference type="PRINTS" id="PR00969">
    <property type="entry name" value="CHAPERONPILI"/>
</dbReference>
<proteinExistence type="inferred from homology"/>
<keyword evidence="5" id="KW-0574">Periplasm</keyword>
<dbReference type="PANTHER" id="PTHR30251">
    <property type="entry name" value="PILUS ASSEMBLY CHAPERONE"/>
    <property type="match status" value="1"/>
</dbReference>
<dbReference type="InterPro" id="IPR016147">
    <property type="entry name" value="Pili_assmbl_chaperone_N"/>
</dbReference>
<organism evidence="9 10">
    <name type="scientific">Citrobacter youngae ATCC 29220</name>
    <dbReference type="NCBI Taxonomy" id="500640"/>
    <lineage>
        <taxon>Bacteria</taxon>
        <taxon>Pseudomonadati</taxon>
        <taxon>Pseudomonadota</taxon>
        <taxon>Gammaproteobacteria</taxon>
        <taxon>Enterobacterales</taxon>
        <taxon>Enterobacteriaceae</taxon>
        <taxon>Citrobacter</taxon>
        <taxon>Citrobacter freundii complex</taxon>
    </lineage>
</organism>
<keyword evidence="6" id="KW-0143">Chaperone</keyword>
<dbReference type="FunFam" id="2.60.40.10:FF:000458">
    <property type="entry name" value="Molecular chaperone FimC"/>
    <property type="match status" value="1"/>
</dbReference>
<dbReference type="SUPFAM" id="SSF49354">
    <property type="entry name" value="PapD-like"/>
    <property type="match status" value="1"/>
</dbReference>
<dbReference type="SUPFAM" id="SSF49584">
    <property type="entry name" value="Periplasmic chaperone C-domain"/>
    <property type="match status" value="1"/>
</dbReference>
<dbReference type="EMBL" id="ABWL02000031">
    <property type="protein sequence ID" value="EFE05613.1"/>
    <property type="molecule type" value="Genomic_DNA"/>
</dbReference>
<keyword evidence="4" id="KW-0732">Signal</keyword>
<dbReference type="NCBIfam" id="NF007398">
    <property type="entry name" value="PRK09926.1"/>
    <property type="match status" value="1"/>
</dbReference>
<comment type="similarity">
    <text evidence="2">Belongs to the periplasmic pilus chaperone family.</text>
</comment>
<evidence type="ECO:0000259" key="8">
    <source>
        <dbReference type="Pfam" id="PF02753"/>
    </source>
</evidence>
<dbReference type="InterPro" id="IPR050643">
    <property type="entry name" value="Periplasmic_pilus_chap"/>
</dbReference>
<protein>
    <submittedName>
        <fullName evidence="9">Gram-negative pili assembly chaperone domain protein</fullName>
    </submittedName>
</protein>
<dbReference type="Proteomes" id="UP000003880">
    <property type="component" value="Unassembled WGS sequence"/>
</dbReference>
<evidence type="ECO:0000313" key="9">
    <source>
        <dbReference type="EMBL" id="EFE05613.1"/>
    </source>
</evidence>